<dbReference type="Pfam" id="PF09722">
    <property type="entry name" value="Xre_MbcA_ParS_C"/>
    <property type="match status" value="1"/>
</dbReference>
<evidence type="ECO:0000259" key="1">
    <source>
        <dbReference type="Pfam" id="PF09722"/>
    </source>
</evidence>
<accession>A0A2N9LW03</accession>
<dbReference type="EMBL" id="OKRB01000118">
    <property type="protein sequence ID" value="SPE27345.1"/>
    <property type="molecule type" value="Genomic_DNA"/>
</dbReference>
<gene>
    <name evidence="2" type="ORF">SBA5_590048</name>
</gene>
<dbReference type="OrthoDB" id="117888at2"/>
<protein>
    <recommendedName>
        <fullName evidence="1">Antitoxin Xre/MbcA/ParS-like toxin-binding domain-containing protein</fullName>
    </recommendedName>
</protein>
<evidence type="ECO:0000313" key="2">
    <source>
        <dbReference type="EMBL" id="SPE27345.1"/>
    </source>
</evidence>
<name>A0A2N9LW03_9BACT</name>
<organism evidence="2 3">
    <name type="scientific">Candidatus Sulfuritelmatomonas gaucii</name>
    <dbReference type="NCBI Taxonomy" id="2043161"/>
    <lineage>
        <taxon>Bacteria</taxon>
        <taxon>Pseudomonadati</taxon>
        <taxon>Acidobacteriota</taxon>
        <taxon>Terriglobia</taxon>
        <taxon>Terriglobales</taxon>
        <taxon>Acidobacteriaceae</taxon>
        <taxon>Candidatus Sulfuritelmatomonas</taxon>
    </lineage>
</organism>
<reference evidence="3" key="1">
    <citation type="submission" date="2018-02" db="EMBL/GenBank/DDBJ databases">
        <authorList>
            <person name="Hausmann B."/>
        </authorList>
    </citation>
    <scope>NUCLEOTIDE SEQUENCE [LARGE SCALE GENOMIC DNA]</scope>
    <source>
        <strain evidence="3">Peat soil MAG SbA5</strain>
    </source>
</reference>
<dbReference type="InterPro" id="IPR024467">
    <property type="entry name" value="Xre/MbcA/ParS-like_toxin-bd"/>
</dbReference>
<feature type="domain" description="Antitoxin Xre/MbcA/ParS-like toxin-binding" evidence="1">
    <location>
        <begin position="93"/>
        <end position="145"/>
    </location>
</feature>
<dbReference type="AlphaFoldDB" id="A0A2N9LW03"/>
<dbReference type="Proteomes" id="UP000239735">
    <property type="component" value="Unassembled WGS sequence"/>
</dbReference>
<sequence>MATLLSYPETRYTPEPLVDFNSAEERKRLSGSALTGFFKMMEIWKVRDEDARMLLGGISNGPFYEMKKNPKRKVLDVDRMFRISYLLGIFKAVNILHGQELADEWVRLPNSNSMFGGKTPLQYMIDGGLPAMQNVRRLLDARRGGV</sequence>
<evidence type="ECO:0000313" key="3">
    <source>
        <dbReference type="Proteomes" id="UP000239735"/>
    </source>
</evidence>
<proteinExistence type="predicted"/>